<evidence type="ECO:0000256" key="3">
    <source>
        <dbReference type="ARBA" id="ARBA00018727"/>
    </source>
</evidence>
<comment type="subcellular location">
    <subcellularLocation>
        <location evidence="1">Endoplasmic reticulum membrane</location>
        <topology evidence="1">Peripheral membrane protein</topology>
        <orientation evidence="1">Lumenal side</orientation>
    </subcellularLocation>
</comment>
<dbReference type="PANTHER" id="PTHR15414">
    <property type="entry name" value="OS-9-RELATED"/>
    <property type="match status" value="1"/>
</dbReference>
<dbReference type="GO" id="GO:0030968">
    <property type="term" value="P:endoplasmic reticulum unfolded protein response"/>
    <property type="evidence" value="ECO:0007669"/>
    <property type="project" value="InterPro"/>
</dbReference>
<keyword evidence="12" id="KW-1185">Reference proteome</keyword>
<dbReference type="PROSITE" id="PS51914">
    <property type="entry name" value="MRH"/>
    <property type="match status" value="1"/>
</dbReference>
<proteinExistence type="inferred from homology"/>
<evidence type="ECO:0000259" key="10">
    <source>
        <dbReference type="PROSITE" id="PS51914"/>
    </source>
</evidence>
<dbReference type="InterPro" id="IPR045149">
    <property type="entry name" value="OS-9-like"/>
</dbReference>
<evidence type="ECO:0000313" key="12">
    <source>
        <dbReference type="Proteomes" id="UP000193920"/>
    </source>
</evidence>
<dbReference type="InterPro" id="IPR009011">
    <property type="entry name" value="Man6P_isomerase_rcpt-bd_dom_sf"/>
</dbReference>
<feature type="region of interest" description="Disordered" evidence="8">
    <location>
        <begin position="251"/>
        <end position="272"/>
    </location>
</feature>
<dbReference type="GO" id="GO:0005788">
    <property type="term" value="C:endoplasmic reticulum lumen"/>
    <property type="evidence" value="ECO:0007669"/>
    <property type="project" value="TreeGrafter"/>
</dbReference>
<evidence type="ECO:0000256" key="2">
    <source>
        <dbReference type="ARBA" id="ARBA00009918"/>
    </source>
</evidence>
<dbReference type="GO" id="GO:0030970">
    <property type="term" value="P:retrograde protein transport, ER to cytosol"/>
    <property type="evidence" value="ECO:0007669"/>
    <property type="project" value="TreeGrafter"/>
</dbReference>
<keyword evidence="4 9" id="KW-0732">Signal</keyword>
<evidence type="ECO:0000256" key="4">
    <source>
        <dbReference type="ARBA" id="ARBA00022729"/>
    </source>
</evidence>
<dbReference type="OrthoDB" id="448954at2759"/>
<evidence type="ECO:0000313" key="11">
    <source>
        <dbReference type="EMBL" id="ORY75585.1"/>
    </source>
</evidence>
<keyword evidence="5" id="KW-0430">Lectin</keyword>
<evidence type="ECO:0000256" key="1">
    <source>
        <dbReference type="ARBA" id="ARBA00004367"/>
    </source>
</evidence>
<evidence type="ECO:0000256" key="5">
    <source>
        <dbReference type="ARBA" id="ARBA00022734"/>
    </source>
</evidence>
<dbReference type="AlphaFoldDB" id="A0A1Y2EXQ3"/>
<accession>A0A1Y2EXQ3</accession>
<feature type="region of interest" description="Disordered" evidence="8">
    <location>
        <begin position="301"/>
        <end position="340"/>
    </location>
</feature>
<evidence type="ECO:0000256" key="7">
    <source>
        <dbReference type="ARBA" id="ARBA00023157"/>
    </source>
</evidence>
<dbReference type="InterPro" id="IPR012913">
    <property type="entry name" value="OS9-like_dom"/>
</dbReference>
<evidence type="ECO:0000256" key="6">
    <source>
        <dbReference type="ARBA" id="ARBA00022824"/>
    </source>
</evidence>
<dbReference type="InterPro" id="IPR044865">
    <property type="entry name" value="MRH_dom"/>
</dbReference>
<dbReference type="PANTHER" id="PTHR15414:SF0">
    <property type="entry name" value="ENDOPLASMIC RETICULUM LECTIN 1"/>
    <property type="match status" value="1"/>
</dbReference>
<dbReference type="EMBL" id="MCOG01000025">
    <property type="protein sequence ID" value="ORY75585.1"/>
    <property type="molecule type" value="Genomic_DNA"/>
</dbReference>
<sequence>MKVKTNLLLLNLVTIAYSGLTDVYEDFLSKPQYQLYFSAEKWGPKILKAKEEGGNSIIKIPVNKDGLTYACEIEKPVEPKKINSEEDNKKVILDKALEQLEPLASSSCITFNQEWWSYEFCYKKHLIQYHEAKPTDPPEHNMRFCLGKYPTLEELEKPDFKYQKEIYKRGPFGKNYLTQMMVDGTICDITGKPRKAELRFYCGEAEGIQSVKEVSICNYIVIINTPRLCSNPGFDSKKSLNSILCHPISEHDEEEKTETNEQPENLPFPVFRRQRSMAEIEKSKEIPKRIYKKKIRKSPGVTFVNRDKNDNEDDEIDDKENKEEQEKSEERRDAMKKNLEDQLEKKRNDFLDTLLPYANELNIDDKVVDEVFNQLADSLVDAIDKTTDDKDGKKEIKADDLSFEVVTKEKLKSWLEKHGDEISNTDDMKFKVVLLDKNGKKYEASNSDADVDKIVDFLKEYSTDNTNVQDISKIKEKKEEEEKIEEVGNEPEDKKDEQDKINRDEL</sequence>
<feature type="compositionally biased region" description="Basic and acidic residues" evidence="8">
    <location>
        <begin position="491"/>
        <end position="506"/>
    </location>
</feature>
<dbReference type="SUPFAM" id="SSF50911">
    <property type="entry name" value="Mannose 6-phosphate receptor domain"/>
    <property type="match status" value="1"/>
</dbReference>
<dbReference type="Proteomes" id="UP000193920">
    <property type="component" value="Unassembled WGS sequence"/>
</dbReference>
<evidence type="ECO:0000256" key="9">
    <source>
        <dbReference type="SAM" id="SignalP"/>
    </source>
</evidence>
<evidence type="ECO:0000256" key="8">
    <source>
        <dbReference type="SAM" id="MobiDB-lite"/>
    </source>
</evidence>
<dbReference type="Pfam" id="PF07915">
    <property type="entry name" value="PRKCSH"/>
    <property type="match status" value="1"/>
</dbReference>
<dbReference type="GO" id="GO:0030246">
    <property type="term" value="F:carbohydrate binding"/>
    <property type="evidence" value="ECO:0007669"/>
    <property type="project" value="UniProtKB-KW"/>
</dbReference>
<feature type="compositionally biased region" description="Basic and acidic residues" evidence="8">
    <location>
        <begin position="319"/>
        <end position="340"/>
    </location>
</feature>
<dbReference type="Gene3D" id="2.70.130.10">
    <property type="entry name" value="Mannose-6-phosphate receptor binding domain"/>
    <property type="match status" value="1"/>
</dbReference>
<keyword evidence="6" id="KW-0256">Endoplasmic reticulum</keyword>
<dbReference type="GO" id="GO:0005789">
    <property type="term" value="C:endoplasmic reticulum membrane"/>
    <property type="evidence" value="ECO:0007669"/>
    <property type="project" value="UniProtKB-SubCell"/>
</dbReference>
<organism evidence="11 12">
    <name type="scientific">Neocallimastix californiae</name>
    <dbReference type="NCBI Taxonomy" id="1754190"/>
    <lineage>
        <taxon>Eukaryota</taxon>
        <taxon>Fungi</taxon>
        <taxon>Fungi incertae sedis</taxon>
        <taxon>Chytridiomycota</taxon>
        <taxon>Chytridiomycota incertae sedis</taxon>
        <taxon>Neocallimastigomycetes</taxon>
        <taxon>Neocallimastigales</taxon>
        <taxon>Neocallimastigaceae</taxon>
        <taxon>Neocallimastix</taxon>
    </lineage>
</organism>
<keyword evidence="7" id="KW-1015">Disulfide bond</keyword>
<protein>
    <recommendedName>
        <fullName evidence="3">Protein OS-9 homolog</fullName>
    </recommendedName>
</protein>
<name>A0A1Y2EXQ3_9FUNG</name>
<feature type="region of interest" description="Disordered" evidence="8">
    <location>
        <begin position="472"/>
        <end position="506"/>
    </location>
</feature>
<comment type="similarity">
    <text evidence="2">Belongs to the OS-9 family.</text>
</comment>
<comment type="caution">
    <text evidence="11">The sequence shown here is derived from an EMBL/GenBank/DDBJ whole genome shotgun (WGS) entry which is preliminary data.</text>
</comment>
<feature type="signal peptide" evidence="9">
    <location>
        <begin position="1"/>
        <end position="18"/>
    </location>
</feature>
<feature type="chain" id="PRO_5012621248" description="Protein OS-9 homolog" evidence="9">
    <location>
        <begin position="19"/>
        <end position="506"/>
    </location>
</feature>
<feature type="domain" description="MRH" evidence="10">
    <location>
        <begin position="84"/>
        <end position="231"/>
    </location>
</feature>
<gene>
    <name evidence="11" type="ORF">LY90DRAFT_665878</name>
</gene>
<dbReference type="STRING" id="1754190.A0A1Y2EXQ3"/>
<reference evidence="11 12" key="1">
    <citation type="submission" date="2016-08" db="EMBL/GenBank/DDBJ databases">
        <title>A Parts List for Fungal Cellulosomes Revealed by Comparative Genomics.</title>
        <authorList>
            <consortium name="DOE Joint Genome Institute"/>
            <person name="Haitjema C.H."/>
            <person name="Gilmore S.P."/>
            <person name="Henske J.K."/>
            <person name="Solomon K.V."/>
            <person name="De Groot R."/>
            <person name="Kuo A."/>
            <person name="Mondo S.J."/>
            <person name="Salamov A.A."/>
            <person name="Labutti K."/>
            <person name="Zhao Z."/>
            <person name="Chiniquy J."/>
            <person name="Barry K."/>
            <person name="Brewer H.M."/>
            <person name="Purvine S.O."/>
            <person name="Wright A.T."/>
            <person name="Boxma B."/>
            <person name="Van Alen T."/>
            <person name="Hackstein J.H."/>
            <person name="Baker S.E."/>
            <person name="Grigoriev I.V."/>
            <person name="O'Malley M.A."/>
        </authorList>
    </citation>
    <scope>NUCLEOTIDE SEQUENCE [LARGE SCALE GENOMIC DNA]</scope>
    <source>
        <strain evidence="11 12">G1</strain>
    </source>
</reference>
<feature type="compositionally biased region" description="Basic and acidic residues" evidence="8">
    <location>
        <begin position="472"/>
        <end position="481"/>
    </location>
</feature>